<protein>
    <submittedName>
        <fullName evidence="2">Uncharacterized protein</fullName>
    </submittedName>
</protein>
<dbReference type="Proteomes" id="UP000321362">
    <property type="component" value="Chromosome"/>
</dbReference>
<feature type="transmembrane region" description="Helical" evidence="1">
    <location>
        <begin position="35"/>
        <end position="60"/>
    </location>
</feature>
<feature type="transmembrane region" description="Helical" evidence="1">
    <location>
        <begin position="95"/>
        <end position="112"/>
    </location>
</feature>
<feature type="transmembrane region" description="Helical" evidence="1">
    <location>
        <begin position="118"/>
        <end position="138"/>
    </location>
</feature>
<evidence type="ECO:0000313" key="2">
    <source>
        <dbReference type="EMBL" id="QEC79229.1"/>
    </source>
</evidence>
<name>A0A5B8W6J4_9SPHI</name>
<dbReference type="KEGG" id="mgk:FSB76_25975"/>
<dbReference type="OrthoDB" id="671828at2"/>
<sequence length="142" mass="15794">MKKIATIISLMPAGITANAQTVFDPFTNEQAFFEMMHSVVIIILVFLASSFVLTLIKLFLDDRLKRRIVEKGVAEGVIAQLLPANQKGKENSLKWFAILTAIAIGLTVISFYMPSGLYAAIVMIFSIALGFLGYYFLLKKLR</sequence>
<keyword evidence="1" id="KW-0812">Transmembrane</keyword>
<dbReference type="EMBL" id="CP042437">
    <property type="protein sequence ID" value="QEC79229.1"/>
    <property type="molecule type" value="Genomic_DNA"/>
</dbReference>
<dbReference type="RefSeq" id="WP_147058614.1">
    <property type="nucleotide sequence ID" value="NZ_CP042437.1"/>
</dbReference>
<evidence type="ECO:0000313" key="3">
    <source>
        <dbReference type="Proteomes" id="UP000321362"/>
    </source>
</evidence>
<keyword evidence="1" id="KW-1133">Transmembrane helix</keyword>
<organism evidence="2 3">
    <name type="scientific">Mucilaginibacter ginsenosidivorax</name>
    <dbReference type="NCBI Taxonomy" id="862126"/>
    <lineage>
        <taxon>Bacteria</taxon>
        <taxon>Pseudomonadati</taxon>
        <taxon>Bacteroidota</taxon>
        <taxon>Sphingobacteriia</taxon>
        <taxon>Sphingobacteriales</taxon>
        <taxon>Sphingobacteriaceae</taxon>
        <taxon>Mucilaginibacter</taxon>
    </lineage>
</organism>
<keyword evidence="3" id="KW-1185">Reference proteome</keyword>
<dbReference type="AlphaFoldDB" id="A0A5B8W6J4"/>
<proteinExistence type="predicted"/>
<gene>
    <name evidence="2" type="ORF">FSB76_25975</name>
</gene>
<accession>A0A5B8W6J4</accession>
<reference evidence="2 3" key="1">
    <citation type="journal article" date="2013" name="J. Microbiol.">
        <title>Mucilaginibacter ginsenosidivorax sp. nov., with ginsenoside converting activity isolated from sediment.</title>
        <authorList>
            <person name="Kim J.K."/>
            <person name="Choi T.E."/>
            <person name="Liu Q.M."/>
            <person name="Park H.Y."/>
            <person name="Yi T.H."/>
            <person name="Yoon M.H."/>
            <person name="Kim S.C."/>
            <person name="Im W.T."/>
        </authorList>
    </citation>
    <scope>NUCLEOTIDE SEQUENCE [LARGE SCALE GENOMIC DNA]</scope>
    <source>
        <strain evidence="2 3">KHI28</strain>
    </source>
</reference>
<evidence type="ECO:0000256" key="1">
    <source>
        <dbReference type="SAM" id="Phobius"/>
    </source>
</evidence>
<keyword evidence="1" id="KW-0472">Membrane</keyword>